<dbReference type="InterPro" id="IPR014353">
    <property type="entry name" value="Membr-bd_ADH_cyt_c"/>
</dbReference>
<evidence type="ECO:0000259" key="10">
    <source>
        <dbReference type="PROSITE" id="PS51007"/>
    </source>
</evidence>
<dbReference type="PRINTS" id="PR00605">
    <property type="entry name" value="CYTCHROMECIC"/>
</dbReference>
<dbReference type="PIRSF" id="PIRSF000018">
    <property type="entry name" value="Mb_ADH_cyt_c"/>
    <property type="match status" value="1"/>
</dbReference>
<dbReference type="Pfam" id="PF00034">
    <property type="entry name" value="Cytochrom_C"/>
    <property type="match status" value="2"/>
</dbReference>
<keyword evidence="12" id="KW-1185">Reference proteome</keyword>
<keyword evidence="1" id="KW-0813">Transport</keyword>
<keyword evidence="2 6" id="KW-0349">Heme</keyword>
<keyword evidence="9" id="KW-0732">Signal</keyword>
<evidence type="ECO:0000256" key="1">
    <source>
        <dbReference type="ARBA" id="ARBA00022448"/>
    </source>
</evidence>
<dbReference type="HOGENOM" id="CLU_028594_0_1_4"/>
<dbReference type="SUPFAM" id="SSF46626">
    <property type="entry name" value="Cytochrome c"/>
    <property type="match status" value="3"/>
</dbReference>
<feature type="binding site" description="covalent" evidence="6">
    <location>
        <position position="60"/>
    </location>
    <ligand>
        <name>heme c</name>
        <dbReference type="ChEBI" id="CHEBI:61717"/>
        <label>1</label>
    </ligand>
</feature>
<dbReference type="PROSITE" id="PS51007">
    <property type="entry name" value="CYTC"/>
    <property type="match status" value="3"/>
</dbReference>
<dbReference type="AlphaFoldDB" id="R4WXQ6"/>
<keyword evidence="4" id="KW-0249">Electron transport</keyword>
<feature type="binding site" description="covalent" evidence="6">
    <location>
        <position position="350"/>
    </location>
    <ligand>
        <name>heme c</name>
        <dbReference type="ChEBI" id="CHEBI:61717"/>
        <label>3</label>
    </ligand>
</feature>
<evidence type="ECO:0000256" key="5">
    <source>
        <dbReference type="ARBA" id="ARBA00023004"/>
    </source>
</evidence>
<proteinExistence type="predicted"/>
<dbReference type="InterPro" id="IPR051459">
    <property type="entry name" value="Cytochrome_c-type_DH"/>
</dbReference>
<dbReference type="EMBL" id="AP013058">
    <property type="protein sequence ID" value="BAN23871.1"/>
    <property type="molecule type" value="Genomic_DNA"/>
</dbReference>
<dbReference type="PANTHER" id="PTHR35008">
    <property type="entry name" value="BLL4482 PROTEIN-RELATED"/>
    <property type="match status" value="1"/>
</dbReference>
<feature type="transmembrane region" description="Helical" evidence="8">
    <location>
        <begin position="456"/>
        <end position="474"/>
    </location>
</feature>
<feature type="domain" description="Cytochrome c" evidence="10">
    <location>
        <begin position="192"/>
        <end position="301"/>
    </location>
</feature>
<evidence type="ECO:0000256" key="2">
    <source>
        <dbReference type="ARBA" id="ARBA00022617"/>
    </source>
</evidence>
<dbReference type="InterPro" id="IPR009056">
    <property type="entry name" value="Cyt_c-like_dom"/>
</dbReference>
<dbReference type="STRING" id="758793.BRPE64_ACDS21170"/>
<dbReference type="InterPro" id="IPR036909">
    <property type="entry name" value="Cyt_c-like_dom_sf"/>
</dbReference>
<protein>
    <submittedName>
        <fullName evidence="11">Gluconate 2-dehydrogenase</fullName>
    </submittedName>
</protein>
<feature type="binding site" description="covalent" evidence="6">
    <location>
        <position position="347"/>
    </location>
    <ligand>
        <name>heme c</name>
        <dbReference type="ChEBI" id="CHEBI:61717"/>
        <label>3</label>
    </ligand>
</feature>
<dbReference type="KEGG" id="buo:BRPE64_ACDS21170"/>
<dbReference type="OrthoDB" id="9809720at2"/>
<feature type="binding site" description="covalent" evidence="6">
    <location>
        <position position="207"/>
    </location>
    <ligand>
        <name>heme c</name>
        <dbReference type="ChEBI" id="CHEBI:61717"/>
        <label>2</label>
    </ligand>
</feature>
<dbReference type="InterPro" id="IPR008168">
    <property type="entry name" value="Cyt_C_IC"/>
</dbReference>
<dbReference type="PATRIC" id="fig|758793.3.peg.2122"/>
<evidence type="ECO:0000256" key="7">
    <source>
        <dbReference type="PIRSR" id="PIRSR000018-51"/>
    </source>
</evidence>
<evidence type="ECO:0000256" key="4">
    <source>
        <dbReference type="ARBA" id="ARBA00022982"/>
    </source>
</evidence>
<dbReference type="GO" id="GO:0005506">
    <property type="term" value="F:iron ion binding"/>
    <property type="evidence" value="ECO:0007669"/>
    <property type="project" value="InterPro"/>
</dbReference>
<organism evidence="11 12">
    <name type="scientific">Caballeronia insecticola</name>
    <dbReference type="NCBI Taxonomy" id="758793"/>
    <lineage>
        <taxon>Bacteria</taxon>
        <taxon>Pseudomonadati</taxon>
        <taxon>Pseudomonadota</taxon>
        <taxon>Betaproteobacteria</taxon>
        <taxon>Burkholderiales</taxon>
        <taxon>Burkholderiaceae</taxon>
        <taxon>Caballeronia</taxon>
    </lineage>
</organism>
<evidence type="ECO:0000256" key="9">
    <source>
        <dbReference type="SAM" id="SignalP"/>
    </source>
</evidence>
<dbReference type="GO" id="GO:0009055">
    <property type="term" value="F:electron transfer activity"/>
    <property type="evidence" value="ECO:0007669"/>
    <property type="project" value="InterPro"/>
</dbReference>
<evidence type="ECO:0000313" key="12">
    <source>
        <dbReference type="Proteomes" id="UP000013966"/>
    </source>
</evidence>
<dbReference type="Proteomes" id="UP000013966">
    <property type="component" value="Chromosome 1"/>
</dbReference>
<dbReference type="Gene3D" id="1.10.760.10">
    <property type="entry name" value="Cytochrome c-like domain"/>
    <property type="match status" value="3"/>
</dbReference>
<evidence type="ECO:0000313" key="11">
    <source>
        <dbReference type="EMBL" id="BAN23871.1"/>
    </source>
</evidence>
<keyword evidence="3 7" id="KW-0479">Metal-binding</keyword>
<feature type="binding site" description="axial binding residue" evidence="7">
    <location>
        <position position="211"/>
    </location>
    <ligand>
        <name>heme c</name>
        <dbReference type="ChEBI" id="CHEBI:61717"/>
        <label>2</label>
    </ligand>
    <ligandPart>
        <name>Fe</name>
        <dbReference type="ChEBI" id="CHEBI:18248"/>
    </ligandPart>
</feature>
<feature type="domain" description="Cytochrome c" evidence="10">
    <location>
        <begin position="46"/>
        <end position="149"/>
    </location>
</feature>
<reference evidence="11 12" key="2">
    <citation type="journal article" date="2018" name="Int. J. Syst. Evol. Microbiol.">
        <title>Burkholderia insecticola sp. nov., a gut symbiotic bacterium of the bean bug Riptortus pedestris.</title>
        <authorList>
            <person name="Takeshita K."/>
            <person name="Tamaki H."/>
            <person name="Ohbayashi T."/>
            <person name="Meng X.-Y."/>
            <person name="Sone T."/>
            <person name="Mitani Y."/>
            <person name="Peeters C."/>
            <person name="Kikuchi Y."/>
            <person name="Vandamme P."/>
        </authorList>
    </citation>
    <scope>NUCLEOTIDE SEQUENCE [LARGE SCALE GENOMIC DNA]</scope>
    <source>
        <strain evidence="11">RPE64</strain>
    </source>
</reference>
<keyword evidence="8" id="KW-0812">Transmembrane</keyword>
<feature type="binding site" description="covalent" evidence="6">
    <location>
        <position position="210"/>
    </location>
    <ligand>
        <name>heme c</name>
        <dbReference type="ChEBI" id="CHEBI:61717"/>
        <label>2</label>
    </ligand>
</feature>
<dbReference type="GO" id="GO:0016020">
    <property type="term" value="C:membrane"/>
    <property type="evidence" value="ECO:0007669"/>
    <property type="project" value="InterPro"/>
</dbReference>
<comment type="cofactor">
    <cofactor evidence="6">
        <name>heme c</name>
        <dbReference type="ChEBI" id="CHEBI:61717"/>
    </cofactor>
    <text evidence="6">Binds 3 heme c groups covalently per subunit.</text>
</comment>
<feature type="binding site" description="covalent" evidence="6">
    <location>
        <position position="63"/>
    </location>
    <ligand>
        <name>heme c</name>
        <dbReference type="ChEBI" id="CHEBI:61717"/>
        <label>1</label>
    </ligand>
</feature>
<keyword evidence="8" id="KW-0472">Membrane</keyword>
<evidence type="ECO:0000256" key="8">
    <source>
        <dbReference type="SAM" id="Phobius"/>
    </source>
</evidence>
<feature type="signal peptide" evidence="9">
    <location>
        <begin position="1"/>
        <end position="38"/>
    </location>
</feature>
<evidence type="ECO:0000256" key="3">
    <source>
        <dbReference type="ARBA" id="ARBA00022723"/>
    </source>
</evidence>
<feature type="binding site" description="axial binding residue" evidence="7">
    <location>
        <position position="64"/>
    </location>
    <ligand>
        <name>heme c</name>
        <dbReference type="ChEBI" id="CHEBI:61717"/>
        <label>1</label>
    </ligand>
    <ligandPart>
        <name>Fe</name>
        <dbReference type="ChEBI" id="CHEBI:18248"/>
    </ligandPart>
</feature>
<evidence type="ECO:0000256" key="6">
    <source>
        <dbReference type="PIRSR" id="PIRSR000018-50"/>
    </source>
</evidence>
<name>R4WXQ6_9BURK</name>
<dbReference type="GO" id="GO:0016614">
    <property type="term" value="F:oxidoreductase activity, acting on CH-OH group of donors"/>
    <property type="evidence" value="ECO:0007669"/>
    <property type="project" value="InterPro"/>
</dbReference>
<feature type="domain" description="Cytochrome c" evidence="10">
    <location>
        <begin position="334"/>
        <end position="426"/>
    </location>
</feature>
<dbReference type="RefSeq" id="WP_016346020.1">
    <property type="nucleotide sequence ID" value="NC_021287.1"/>
</dbReference>
<sequence>MSRVHQVFDLRGTLRRALAAGIAAACCVIGLGPGAAHAQAAVDEASLIRQGEYLARAGDCVACHTAAGGKAFAGGLAIASPLGAIWSTNITPSKTHGIGAYSEAQFGAALREGKRADGASLYPAMPYTSFAKLTDADVHALYTYFMKAVPAVDTPVPHTDLPFPFSIRAALIPWNLMFVDKHSFTPDSQKSVEWNRGAYLVQGLAHCSTCHTPRNLAMAEETSHDLAGGTVGGWYAPNITSDVESGIGGWSEQDIVAYLKTGVAPGKAQAAGPMAEAVNHSFQHLTQPDLEAMAFYLKTVPAVHDPAAARSPGAAGGLIEDQDAVRQEPWPADPDRLSGAQLYDAHCASCHQANGQGSEDGALPPLLHNTVFRAGSANNVVMAMLQGVSHPESDARAPEGIDMPAFGKRLSDTQIATLTRYLTKQFGGQEVDVTPQDVAQLRAGGPVSPLASNARWMIAALVVAAVMLGVLLIARCKRRRR</sequence>
<accession>R4WXQ6</accession>
<feature type="chain" id="PRO_5004381110" evidence="9">
    <location>
        <begin position="39"/>
        <end position="481"/>
    </location>
</feature>
<dbReference type="PANTHER" id="PTHR35008:SF4">
    <property type="entry name" value="BLL4482 PROTEIN"/>
    <property type="match status" value="1"/>
</dbReference>
<gene>
    <name evidence="11" type="ORF">BRPE64_ACDS21170</name>
</gene>
<keyword evidence="5 7" id="KW-0408">Iron</keyword>
<dbReference type="GO" id="GO:0020037">
    <property type="term" value="F:heme binding"/>
    <property type="evidence" value="ECO:0007669"/>
    <property type="project" value="InterPro"/>
</dbReference>
<feature type="binding site" description="axial binding residue" evidence="7">
    <location>
        <position position="351"/>
    </location>
    <ligand>
        <name>heme c</name>
        <dbReference type="ChEBI" id="CHEBI:61717"/>
        <label>3</label>
    </ligand>
    <ligandPart>
        <name>Fe</name>
        <dbReference type="ChEBI" id="CHEBI:18248"/>
    </ligandPart>
</feature>
<keyword evidence="8" id="KW-1133">Transmembrane helix</keyword>
<reference evidence="11 12" key="1">
    <citation type="journal article" date="2013" name="Genome Announc.">
        <title>Complete Genome Sequence of Burkholderia sp. Strain RPE64, Bacterial Symbiont of the Bean Bug Riptortus pedestris.</title>
        <authorList>
            <person name="Shibata T.F."/>
            <person name="Maeda T."/>
            <person name="Nikoh N."/>
            <person name="Yamaguchi K."/>
            <person name="Oshima K."/>
            <person name="Hattori M."/>
            <person name="Nishiyama T."/>
            <person name="Hasebe M."/>
            <person name="Fukatsu T."/>
            <person name="Kikuchi Y."/>
            <person name="Shigenobu S."/>
        </authorList>
    </citation>
    <scope>NUCLEOTIDE SEQUENCE [LARGE SCALE GENOMIC DNA]</scope>
</reference>